<evidence type="ECO:0000256" key="7">
    <source>
        <dbReference type="SAM" id="Phobius"/>
    </source>
</evidence>
<feature type="transmembrane region" description="Helical" evidence="7">
    <location>
        <begin position="87"/>
        <end position="106"/>
    </location>
</feature>
<evidence type="ECO:0000256" key="2">
    <source>
        <dbReference type="ARBA" id="ARBA00008335"/>
    </source>
</evidence>
<organism evidence="9 10">
    <name type="scientific">Rhinocladiella mackenziei CBS 650.93</name>
    <dbReference type="NCBI Taxonomy" id="1442369"/>
    <lineage>
        <taxon>Eukaryota</taxon>
        <taxon>Fungi</taxon>
        <taxon>Dikarya</taxon>
        <taxon>Ascomycota</taxon>
        <taxon>Pezizomycotina</taxon>
        <taxon>Eurotiomycetes</taxon>
        <taxon>Chaetothyriomycetidae</taxon>
        <taxon>Chaetothyriales</taxon>
        <taxon>Herpotrichiellaceae</taxon>
        <taxon>Rhinocladiella</taxon>
    </lineage>
</organism>
<feature type="region of interest" description="Disordered" evidence="6">
    <location>
        <begin position="539"/>
        <end position="585"/>
    </location>
</feature>
<keyword evidence="10" id="KW-1185">Reference proteome</keyword>
<evidence type="ECO:0000256" key="6">
    <source>
        <dbReference type="SAM" id="MobiDB-lite"/>
    </source>
</evidence>
<feature type="transmembrane region" description="Helical" evidence="7">
    <location>
        <begin position="494"/>
        <end position="517"/>
    </location>
</feature>
<dbReference type="VEuPathDB" id="FungiDB:Z518_02009"/>
<dbReference type="STRING" id="1442369.A0A0D2IVV6"/>
<feature type="transmembrane region" description="Helical" evidence="7">
    <location>
        <begin position="359"/>
        <end position="384"/>
    </location>
</feature>
<dbReference type="InterPro" id="IPR020846">
    <property type="entry name" value="MFS_dom"/>
</dbReference>
<feature type="compositionally biased region" description="Basic and acidic residues" evidence="6">
    <location>
        <begin position="539"/>
        <end position="552"/>
    </location>
</feature>
<evidence type="ECO:0000256" key="1">
    <source>
        <dbReference type="ARBA" id="ARBA00004651"/>
    </source>
</evidence>
<feature type="region of interest" description="Disordered" evidence="6">
    <location>
        <begin position="39"/>
        <end position="58"/>
    </location>
</feature>
<proteinExistence type="inferred from homology"/>
<keyword evidence="5 7" id="KW-0472">Membrane</keyword>
<evidence type="ECO:0000313" key="10">
    <source>
        <dbReference type="Proteomes" id="UP000053617"/>
    </source>
</evidence>
<feature type="transmembrane region" description="Helical" evidence="7">
    <location>
        <begin position="181"/>
        <end position="203"/>
    </location>
</feature>
<evidence type="ECO:0000313" key="9">
    <source>
        <dbReference type="EMBL" id="KIX07356.1"/>
    </source>
</evidence>
<reference evidence="9 10" key="1">
    <citation type="submission" date="2015-01" db="EMBL/GenBank/DDBJ databases">
        <title>The Genome Sequence of Rhinocladiella mackenzie CBS 650.93.</title>
        <authorList>
            <consortium name="The Broad Institute Genomics Platform"/>
            <person name="Cuomo C."/>
            <person name="de Hoog S."/>
            <person name="Gorbushina A."/>
            <person name="Stielow B."/>
            <person name="Teixiera M."/>
            <person name="Abouelleil A."/>
            <person name="Chapman S.B."/>
            <person name="Priest M."/>
            <person name="Young S.K."/>
            <person name="Wortman J."/>
            <person name="Nusbaum C."/>
            <person name="Birren B."/>
        </authorList>
    </citation>
    <scope>NUCLEOTIDE SEQUENCE [LARGE SCALE GENOMIC DNA]</scope>
    <source>
        <strain evidence="9 10">CBS 650.93</strain>
    </source>
</reference>
<evidence type="ECO:0000256" key="5">
    <source>
        <dbReference type="ARBA" id="ARBA00023136"/>
    </source>
</evidence>
<dbReference type="EMBL" id="KN847476">
    <property type="protein sequence ID" value="KIX07356.1"/>
    <property type="molecule type" value="Genomic_DNA"/>
</dbReference>
<feature type="transmembrane region" description="Helical" evidence="7">
    <location>
        <begin position="156"/>
        <end position="175"/>
    </location>
</feature>
<dbReference type="AlphaFoldDB" id="A0A0D2IVV6"/>
<comment type="subcellular location">
    <subcellularLocation>
        <location evidence="1">Cell membrane</location>
        <topology evidence="1">Multi-pass membrane protein</topology>
    </subcellularLocation>
</comment>
<gene>
    <name evidence="9" type="ORF">Z518_02009</name>
</gene>
<dbReference type="GO" id="GO:0022857">
    <property type="term" value="F:transmembrane transporter activity"/>
    <property type="evidence" value="ECO:0007669"/>
    <property type="project" value="InterPro"/>
</dbReference>
<dbReference type="CDD" id="cd17323">
    <property type="entry name" value="MFS_Tpo1_MDR_like"/>
    <property type="match status" value="1"/>
</dbReference>
<feature type="transmembrane region" description="Helical" evidence="7">
    <location>
        <begin position="462"/>
        <end position="482"/>
    </location>
</feature>
<protein>
    <recommendedName>
        <fullName evidence="8">Major facilitator superfamily (MFS) profile domain-containing protein</fullName>
    </recommendedName>
</protein>
<dbReference type="RefSeq" id="XP_013274492.1">
    <property type="nucleotide sequence ID" value="XM_013419038.1"/>
</dbReference>
<evidence type="ECO:0000256" key="3">
    <source>
        <dbReference type="ARBA" id="ARBA00022692"/>
    </source>
</evidence>
<feature type="transmembrane region" description="Helical" evidence="7">
    <location>
        <begin position="404"/>
        <end position="423"/>
    </location>
</feature>
<dbReference type="OrthoDB" id="5141738at2759"/>
<feature type="domain" description="Major facilitator superfamily (MFS) profile" evidence="8">
    <location>
        <begin position="89"/>
        <end position="525"/>
    </location>
</feature>
<feature type="transmembrane region" description="Helical" evidence="7">
    <location>
        <begin position="215"/>
        <end position="237"/>
    </location>
</feature>
<feature type="transmembrane region" description="Helical" evidence="7">
    <location>
        <begin position="243"/>
        <end position="265"/>
    </location>
</feature>
<feature type="transmembrane region" description="Helical" evidence="7">
    <location>
        <begin position="429"/>
        <end position="455"/>
    </location>
</feature>
<dbReference type="InterPro" id="IPR036259">
    <property type="entry name" value="MFS_trans_sf"/>
</dbReference>
<name>A0A0D2IVV6_9EURO</name>
<keyword evidence="4 7" id="KW-1133">Transmembrane helix</keyword>
<dbReference type="PANTHER" id="PTHR23502:SF74">
    <property type="entry name" value="MAJOR FACILITATOR SUPERFAMILY (MFS) PROFILE DOMAIN-CONTAINING PROTEIN"/>
    <property type="match status" value="1"/>
</dbReference>
<dbReference type="GeneID" id="25290080"/>
<dbReference type="Pfam" id="PF07690">
    <property type="entry name" value="MFS_1"/>
    <property type="match status" value="1"/>
</dbReference>
<dbReference type="PANTHER" id="PTHR23502">
    <property type="entry name" value="MAJOR FACILITATOR SUPERFAMILY"/>
    <property type="match status" value="1"/>
</dbReference>
<dbReference type="HOGENOM" id="CLU_008455_11_2_1"/>
<feature type="transmembrane region" description="Helical" evidence="7">
    <location>
        <begin position="126"/>
        <end position="144"/>
    </location>
</feature>
<accession>A0A0D2IVV6</accession>
<evidence type="ECO:0000256" key="4">
    <source>
        <dbReference type="ARBA" id="ARBA00022989"/>
    </source>
</evidence>
<evidence type="ECO:0000259" key="8">
    <source>
        <dbReference type="PROSITE" id="PS50850"/>
    </source>
</evidence>
<dbReference type="Gene3D" id="1.20.1250.20">
    <property type="entry name" value="MFS general substrate transporter like domains"/>
    <property type="match status" value="1"/>
</dbReference>
<feature type="transmembrane region" description="Helical" evidence="7">
    <location>
        <begin position="319"/>
        <end position="339"/>
    </location>
</feature>
<dbReference type="FunFam" id="1.20.1250.20:FF:000082">
    <property type="entry name" value="MFS multidrug transporter, putative"/>
    <property type="match status" value="1"/>
</dbReference>
<dbReference type="GO" id="GO:0005886">
    <property type="term" value="C:plasma membrane"/>
    <property type="evidence" value="ECO:0007669"/>
    <property type="project" value="UniProtKB-SubCell"/>
</dbReference>
<feature type="region of interest" description="Disordered" evidence="6">
    <location>
        <begin position="1"/>
        <end position="34"/>
    </location>
</feature>
<dbReference type="InterPro" id="IPR011701">
    <property type="entry name" value="MFS"/>
</dbReference>
<comment type="similarity">
    <text evidence="2">Belongs to the major facilitator superfamily.</text>
</comment>
<dbReference type="Proteomes" id="UP000053617">
    <property type="component" value="Unassembled WGS sequence"/>
</dbReference>
<feature type="compositionally biased region" description="Basic and acidic residues" evidence="6">
    <location>
        <begin position="559"/>
        <end position="585"/>
    </location>
</feature>
<dbReference type="SUPFAM" id="SSF103473">
    <property type="entry name" value="MFS general substrate transporter"/>
    <property type="match status" value="1"/>
</dbReference>
<keyword evidence="3 7" id="KW-0812">Transmembrane</keyword>
<feature type="compositionally biased region" description="Polar residues" evidence="6">
    <location>
        <begin position="39"/>
        <end position="49"/>
    </location>
</feature>
<sequence>MGLDAHNGAQKSVSNILPPARHSLPGNRSTFPTTVQITTSDNAATNKRSPSLAPDEVQLGRRDPKKIISFSSSDPESPYNWPKKKKLNVFLAGIITVINSTLDSSLPSGAISFMAKHFNVTDEVQLPLPISCFLAGYVVGPTICGPLSENNGRKPVMIGFFLLATIFNMACAVAPNWPALLFFRFLTGVGASGPIAIVGGLYADVYDDPRERGVAMAWFMVATTGGPVIAPVISGFIGENTTWRWVFGVGTIFAAATIPLILMMPETYTPVLLSRKSKKLRQETGDPDIIARTDLQKKDFQHVITVVMTRPYRMLFQEVIVMCVCAYCSLAYGIFYLYFEAYPTIFYGPDSVYKWSSGMAGLTFLPIGIGAIFAAPIFLGWDSYLAKAQKRKAKWAEKEEYRRLPLACLGGPLYVVALFWIGWSAKPDIHWLVPVTSGVAFGMAFLLIFMALLNYLTDAYEIFAASAHGIASTCRSIFGTLLPLASSRMFSTLGIAWACSLLAFLSMGMALIPFVFIKFGDQIRENSRFCQQLKEIKAKQATERQGEEDRQDQVTTDGGLRDVEKKETMDPSYKERANYGVSDKV</sequence>
<dbReference type="PROSITE" id="PS50850">
    <property type="entry name" value="MFS"/>
    <property type="match status" value="1"/>
</dbReference>